<organism evidence="2 3">
    <name type="scientific">Streptomyces cuspidosporus</name>
    <dbReference type="NCBI Taxonomy" id="66882"/>
    <lineage>
        <taxon>Bacteria</taxon>
        <taxon>Bacillati</taxon>
        <taxon>Actinomycetota</taxon>
        <taxon>Actinomycetes</taxon>
        <taxon>Kitasatosporales</taxon>
        <taxon>Streptomycetaceae</taxon>
        <taxon>Streptomyces</taxon>
    </lineage>
</organism>
<evidence type="ECO:0000313" key="2">
    <source>
        <dbReference type="EMBL" id="GAA2359536.1"/>
    </source>
</evidence>
<accession>A0ABP5TR56</accession>
<proteinExistence type="predicted"/>
<evidence type="ECO:0000313" key="3">
    <source>
        <dbReference type="Proteomes" id="UP001500253"/>
    </source>
</evidence>
<dbReference type="RefSeq" id="WP_346177241.1">
    <property type="nucleotide sequence ID" value="NZ_BAAASD010000029.1"/>
</dbReference>
<name>A0ABP5TR56_9ACTN</name>
<keyword evidence="3" id="KW-1185">Reference proteome</keyword>
<comment type="caution">
    <text evidence="2">The sequence shown here is derived from an EMBL/GenBank/DDBJ whole genome shotgun (WGS) entry which is preliminary data.</text>
</comment>
<reference evidence="3" key="1">
    <citation type="journal article" date="2019" name="Int. J. Syst. Evol. Microbiol.">
        <title>The Global Catalogue of Microorganisms (GCM) 10K type strain sequencing project: providing services to taxonomists for standard genome sequencing and annotation.</title>
        <authorList>
            <consortium name="The Broad Institute Genomics Platform"/>
            <consortium name="The Broad Institute Genome Sequencing Center for Infectious Disease"/>
            <person name="Wu L."/>
            <person name="Ma J."/>
        </authorList>
    </citation>
    <scope>NUCLEOTIDE SEQUENCE [LARGE SCALE GENOMIC DNA]</scope>
    <source>
        <strain evidence="3">JCM 4316</strain>
    </source>
</reference>
<dbReference type="Proteomes" id="UP001500253">
    <property type="component" value="Unassembled WGS sequence"/>
</dbReference>
<sequence>MTAPIEELLSRALLLEEPLVPRDIVPCVEADTPASLDGVPLWSERASLSRHRASHAAAHDLQTLCETVVTHTAATSLQEFVTERLPEPSGARVLGCILHLTDVEDGARSWWQYAAGAGDAAASYCLYLYHLSLGENDLAAWWREQTGLDTEPASQTVTLSCDAEPPKEFVFTFDSSTPTMLRLLGRLLTRAGRPRAEVFDAVLDYAPDAVTIGYLANPDIEIPLAMADFADHIRNILAAMSATHGPDKPQRRSGTSPKLPWRRQHARANPSMGRQPVRGPR</sequence>
<protein>
    <submittedName>
        <fullName evidence="2">Uncharacterized protein</fullName>
    </submittedName>
</protein>
<dbReference type="EMBL" id="BAAASD010000029">
    <property type="protein sequence ID" value="GAA2359536.1"/>
    <property type="molecule type" value="Genomic_DNA"/>
</dbReference>
<gene>
    <name evidence="2" type="ORF">GCM10010246_57080</name>
</gene>
<feature type="region of interest" description="Disordered" evidence="1">
    <location>
        <begin position="241"/>
        <end position="281"/>
    </location>
</feature>
<evidence type="ECO:0000256" key="1">
    <source>
        <dbReference type="SAM" id="MobiDB-lite"/>
    </source>
</evidence>